<name>X0SW32_9ZZZZ</name>
<gene>
    <name evidence="4" type="ORF">S01H1_14689</name>
</gene>
<dbReference type="PANTHER" id="PTHR43673">
    <property type="entry name" value="NAD(P)H NITROREDUCTASE YDGI-RELATED"/>
    <property type="match status" value="1"/>
</dbReference>
<dbReference type="Gene3D" id="3.40.109.10">
    <property type="entry name" value="NADH Oxidase"/>
    <property type="match status" value="1"/>
</dbReference>
<keyword evidence="2" id="KW-0560">Oxidoreductase</keyword>
<dbReference type="PANTHER" id="PTHR43673:SF10">
    <property type="entry name" value="NADH DEHYDROGENASE_NAD(P)H NITROREDUCTASE XCC3605-RELATED"/>
    <property type="match status" value="1"/>
</dbReference>
<sequence>QYLEPQLQQLYAEKPKIIESTRRFFKRLGEAPIVVCAYFAPANMEDVTSFQNVAAAVQNLLLVAHAEGLGTCWMTGPVTVANEISRFLGVKDMTLVAITPMGYPDETPKVPPRRPDRVVCQGFE</sequence>
<feature type="non-terminal residue" evidence="4">
    <location>
        <position position="1"/>
    </location>
</feature>
<comment type="caution">
    <text evidence="4">The sequence shown here is derived from an EMBL/GenBank/DDBJ whole genome shotgun (WGS) entry which is preliminary data.</text>
</comment>
<dbReference type="EMBL" id="BARS01007651">
    <property type="protein sequence ID" value="GAF67990.1"/>
    <property type="molecule type" value="Genomic_DNA"/>
</dbReference>
<feature type="domain" description="Nitroreductase" evidence="3">
    <location>
        <begin position="14"/>
        <end position="103"/>
    </location>
</feature>
<evidence type="ECO:0000256" key="1">
    <source>
        <dbReference type="ARBA" id="ARBA00007118"/>
    </source>
</evidence>
<proteinExistence type="inferred from homology"/>
<dbReference type="SUPFAM" id="SSF55469">
    <property type="entry name" value="FMN-dependent nitroreductase-like"/>
    <property type="match status" value="1"/>
</dbReference>
<evidence type="ECO:0000313" key="4">
    <source>
        <dbReference type="EMBL" id="GAF67990.1"/>
    </source>
</evidence>
<dbReference type="InterPro" id="IPR029479">
    <property type="entry name" value="Nitroreductase"/>
</dbReference>
<reference evidence="4" key="1">
    <citation type="journal article" date="2014" name="Front. Microbiol.">
        <title>High frequency of phylogenetically diverse reductive dehalogenase-homologous genes in deep subseafloor sedimentary metagenomes.</title>
        <authorList>
            <person name="Kawai M."/>
            <person name="Futagami T."/>
            <person name="Toyoda A."/>
            <person name="Takaki Y."/>
            <person name="Nishi S."/>
            <person name="Hori S."/>
            <person name="Arai W."/>
            <person name="Tsubouchi T."/>
            <person name="Morono Y."/>
            <person name="Uchiyama I."/>
            <person name="Ito T."/>
            <person name="Fujiyama A."/>
            <person name="Inagaki F."/>
            <person name="Takami H."/>
        </authorList>
    </citation>
    <scope>NUCLEOTIDE SEQUENCE</scope>
    <source>
        <strain evidence="4">Expedition CK06-06</strain>
    </source>
</reference>
<dbReference type="InterPro" id="IPR000415">
    <property type="entry name" value="Nitroreductase-like"/>
</dbReference>
<dbReference type="GO" id="GO:0016491">
    <property type="term" value="F:oxidoreductase activity"/>
    <property type="evidence" value="ECO:0007669"/>
    <property type="project" value="UniProtKB-KW"/>
</dbReference>
<protein>
    <recommendedName>
        <fullName evidence="3">Nitroreductase domain-containing protein</fullName>
    </recommendedName>
</protein>
<evidence type="ECO:0000259" key="3">
    <source>
        <dbReference type="Pfam" id="PF00881"/>
    </source>
</evidence>
<dbReference type="AlphaFoldDB" id="X0SW32"/>
<dbReference type="Pfam" id="PF00881">
    <property type="entry name" value="Nitroreductase"/>
    <property type="match status" value="1"/>
</dbReference>
<comment type="similarity">
    <text evidence="1">Belongs to the nitroreductase family.</text>
</comment>
<evidence type="ECO:0000256" key="2">
    <source>
        <dbReference type="ARBA" id="ARBA00023002"/>
    </source>
</evidence>
<accession>X0SW32</accession>
<organism evidence="4">
    <name type="scientific">marine sediment metagenome</name>
    <dbReference type="NCBI Taxonomy" id="412755"/>
    <lineage>
        <taxon>unclassified sequences</taxon>
        <taxon>metagenomes</taxon>
        <taxon>ecological metagenomes</taxon>
    </lineage>
</organism>